<evidence type="ECO:0000313" key="1">
    <source>
        <dbReference type="EMBL" id="QGK70633.1"/>
    </source>
</evidence>
<dbReference type="Proteomes" id="UP000371041">
    <property type="component" value="Chromosome"/>
</dbReference>
<accession>A0A5Q3Q8D0</accession>
<name>A0A5Q3Q8D0_9PSEU</name>
<protein>
    <submittedName>
        <fullName evidence="1">SMI1/KNR4 family protein</fullName>
    </submittedName>
</protein>
<dbReference type="EMBL" id="CP045929">
    <property type="protein sequence ID" value="QGK70633.1"/>
    <property type="molecule type" value="Genomic_DNA"/>
</dbReference>
<dbReference type="AlphaFoldDB" id="A0A5Q3Q8D0"/>
<gene>
    <name evidence="1" type="ORF">GIY23_14920</name>
</gene>
<evidence type="ECO:0000313" key="2">
    <source>
        <dbReference type="Proteomes" id="UP000371041"/>
    </source>
</evidence>
<proteinExistence type="predicted"/>
<reference evidence="2" key="1">
    <citation type="submission" date="2019-11" db="EMBL/GenBank/DDBJ databases">
        <title>The complete genome sequence of Saccharopolyspora sp. E2A.</title>
        <authorList>
            <person name="Zhang G."/>
        </authorList>
    </citation>
    <scope>NUCLEOTIDE SEQUENCE [LARGE SCALE GENOMIC DNA]</scope>
    <source>
        <strain evidence="2">E2A</strain>
    </source>
</reference>
<dbReference type="KEGG" id="sace:GIY23_14920"/>
<keyword evidence="2" id="KW-1185">Reference proteome</keyword>
<organism evidence="1 2">
    <name type="scientific">Allosaccharopolyspora coralli</name>
    <dbReference type="NCBI Taxonomy" id="2665642"/>
    <lineage>
        <taxon>Bacteria</taxon>
        <taxon>Bacillati</taxon>
        <taxon>Actinomycetota</taxon>
        <taxon>Actinomycetes</taxon>
        <taxon>Pseudonocardiales</taxon>
        <taxon>Pseudonocardiaceae</taxon>
        <taxon>Allosaccharopolyspora</taxon>
    </lineage>
</organism>
<sequence length="209" mass="22283">MVTSPLRHLVSGARGPAGLRRSVDLGATAGILGELGGLLSAVNGFSACNAGIQVFRAGTPGLGPELSQWNHPEMWKNTYGGIADGLFCFGQDLFGVQFAVQDRTTVVAFDSETGRITPLGTTLEAWAAWLLDDVDVHGCRAYATAWQDQCGPLGHSQRLVPWRLFALGGTYDFDNVTAKDAARCMRIRGPLARQIHELPQGTTITLASG</sequence>